<comment type="caution">
    <text evidence="1">The sequence shown here is derived from an EMBL/GenBank/DDBJ whole genome shotgun (WGS) entry which is preliminary data.</text>
</comment>
<gene>
    <name evidence="1" type="ORF">Krac_6958</name>
</gene>
<dbReference type="AlphaFoldDB" id="D6TQ78"/>
<keyword evidence="2" id="KW-1185">Reference proteome</keyword>
<dbReference type="Proteomes" id="UP000004508">
    <property type="component" value="Unassembled WGS sequence"/>
</dbReference>
<accession>D6TQ78</accession>
<sequence length="69" mass="7524">MVYFAQCIPSVVSYLGVSDTPHGLKTSGFSQVHFLLASYAHSIAAIRGSCHSTNYRGAIDYPLILLYVD</sequence>
<organism evidence="1 2">
    <name type="scientific">Ktedonobacter racemifer DSM 44963</name>
    <dbReference type="NCBI Taxonomy" id="485913"/>
    <lineage>
        <taxon>Bacteria</taxon>
        <taxon>Bacillati</taxon>
        <taxon>Chloroflexota</taxon>
        <taxon>Ktedonobacteria</taxon>
        <taxon>Ktedonobacterales</taxon>
        <taxon>Ktedonobacteraceae</taxon>
        <taxon>Ktedonobacter</taxon>
    </lineage>
</organism>
<dbReference type="EMBL" id="ADVG01000002">
    <property type="protein sequence ID" value="EFH85726.1"/>
    <property type="molecule type" value="Genomic_DNA"/>
</dbReference>
<proteinExistence type="predicted"/>
<name>D6TQ78_KTERA</name>
<evidence type="ECO:0000313" key="2">
    <source>
        <dbReference type="Proteomes" id="UP000004508"/>
    </source>
</evidence>
<dbReference type="InParanoid" id="D6TQ78"/>
<dbReference type="STRING" id="485913.Krac_6958"/>
<evidence type="ECO:0000313" key="1">
    <source>
        <dbReference type="EMBL" id="EFH85726.1"/>
    </source>
</evidence>
<reference evidence="1 2" key="1">
    <citation type="journal article" date="2011" name="Stand. Genomic Sci.">
        <title>Non-contiguous finished genome sequence and contextual data of the filamentous soil bacterium Ktedonobacter racemifer type strain (SOSP1-21).</title>
        <authorList>
            <person name="Chang Y.J."/>
            <person name="Land M."/>
            <person name="Hauser L."/>
            <person name="Chertkov O."/>
            <person name="Del Rio T.G."/>
            <person name="Nolan M."/>
            <person name="Copeland A."/>
            <person name="Tice H."/>
            <person name="Cheng J.F."/>
            <person name="Lucas S."/>
            <person name="Han C."/>
            <person name="Goodwin L."/>
            <person name="Pitluck S."/>
            <person name="Ivanova N."/>
            <person name="Ovchinikova G."/>
            <person name="Pati A."/>
            <person name="Chen A."/>
            <person name="Palaniappan K."/>
            <person name="Mavromatis K."/>
            <person name="Liolios K."/>
            <person name="Brettin T."/>
            <person name="Fiebig A."/>
            <person name="Rohde M."/>
            <person name="Abt B."/>
            <person name="Goker M."/>
            <person name="Detter J.C."/>
            <person name="Woyke T."/>
            <person name="Bristow J."/>
            <person name="Eisen J.A."/>
            <person name="Markowitz V."/>
            <person name="Hugenholtz P."/>
            <person name="Kyrpides N.C."/>
            <person name="Klenk H.P."/>
            <person name="Lapidus A."/>
        </authorList>
    </citation>
    <scope>NUCLEOTIDE SEQUENCE [LARGE SCALE GENOMIC DNA]</scope>
    <source>
        <strain evidence="2">DSM 44963</strain>
    </source>
</reference>
<protein>
    <submittedName>
        <fullName evidence="1">Uncharacterized protein</fullName>
    </submittedName>
</protein>